<dbReference type="InterPro" id="IPR011004">
    <property type="entry name" value="Trimer_LpxA-like_sf"/>
</dbReference>
<evidence type="ECO:0000313" key="3">
    <source>
        <dbReference type="Proteomes" id="UP001152797"/>
    </source>
</evidence>
<name>A0A9P1BF87_9DINO</name>
<reference evidence="2 3" key="2">
    <citation type="submission" date="2024-05" db="EMBL/GenBank/DDBJ databases">
        <authorList>
            <person name="Chen Y."/>
            <person name="Shah S."/>
            <person name="Dougan E. K."/>
            <person name="Thang M."/>
            <person name="Chan C."/>
        </authorList>
    </citation>
    <scope>NUCLEOTIDE SEQUENCE [LARGE SCALE GENOMIC DNA]</scope>
</reference>
<evidence type="ECO:0000313" key="1">
    <source>
        <dbReference type="EMBL" id="CAI3972224.1"/>
    </source>
</evidence>
<comment type="caution">
    <text evidence="1">The sequence shown here is derived from an EMBL/GenBank/DDBJ whole genome shotgun (WGS) entry which is preliminary data.</text>
</comment>
<dbReference type="OrthoDB" id="25818at2759"/>
<evidence type="ECO:0000313" key="2">
    <source>
        <dbReference type="EMBL" id="CAL4759536.1"/>
    </source>
</evidence>
<dbReference type="Pfam" id="PF00132">
    <property type="entry name" value="Hexapep"/>
    <property type="match status" value="2"/>
</dbReference>
<protein>
    <submittedName>
        <fullName evidence="2">Uncharacterized protein PA3753</fullName>
    </submittedName>
</protein>
<dbReference type="PANTHER" id="PTHR13061">
    <property type="entry name" value="DYNACTIN SUBUNIT P25"/>
    <property type="match status" value="1"/>
</dbReference>
<dbReference type="EMBL" id="CAMXCT020000001">
    <property type="protein sequence ID" value="CAL1125599.1"/>
    <property type="molecule type" value="Genomic_DNA"/>
</dbReference>
<dbReference type="InterPro" id="IPR050484">
    <property type="entry name" value="Transf_Hexapept/Carb_Anhydrase"/>
</dbReference>
<organism evidence="1">
    <name type="scientific">Cladocopium goreaui</name>
    <dbReference type="NCBI Taxonomy" id="2562237"/>
    <lineage>
        <taxon>Eukaryota</taxon>
        <taxon>Sar</taxon>
        <taxon>Alveolata</taxon>
        <taxon>Dinophyceae</taxon>
        <taxon>Suessiales</taxon>
        <taxon>Symbiodiniaceae</taxon>
        <taxon>Cladocopium</taxon>
    </lineage>
</organism>
<proteinExistence type="predicted"/>
<dbReference type="CDD" id="cd04645">
    <property type="entry name" value="LbH_gamma_CA_like"/>
    <property type="match status" value="1"/>
</dbReference>
<reference evidence="1" key="1">
    <citation type="submission" date="2022-10" db="EMBL/GenBank/DDBJ databases">
        <authorList>
            <person name="Chen Y."/>
            <person name="Dougan E. K."/>
            <person name="Chan C."/>
            <person name="Rhodes N."/>
            <person name="Thang M."/>
        </authorList>
    </citation>
    <scope>NUCLEOTIDE SEQUENCE</scope>
</reference>
<dbReference type="InterPro" id="IPR047324">
    <property type="entry name" value="LbH_gamma_CA-like"/>
</dbReference>
<dbReference type="EMBL" id="CAMXCT010000001">
    <property type="protein sequence ID" value="CAI3972224.1"/>
    <property type="molecule type" value="Genomic_DNA"/>
</dbReference>
<dbReference type="EMBL" id="CAMXCT030000001">
    <property type="protein sequence ID" value="CAL4759536.1"/>
    <property type="molecule type" value="Genomic_DNA"/>
</dbReference>
<dbReference type="InterPro" id="IPR001451">
    <property type="entry name" value="Hexapep"/>
</dbReference>
<gene>
    <name evidence="1" type="ORF">C1SCF055_LOCUS814</name>
</gene>
<dbReference type="PANTHER" id="PTHR13061:SF29">
    <property type="entry name" value="GAMMA CARBONIC ANHYDRASE-LIKE 1, MITOCHONDRIAL-RELATED"/>
    <property type="match status" value="1"/>
</dbReference>
<dbReference type="AlphaFoldDB" id="A0A9P1BF87"/>
<dbReference type="Proteomes" id="UP001152797">
    <property type="component" value="Unassembled WGS sequence"/>
</dbReference>
<accession>A0A9P1BF87</accession>
<dbReference type="SUPFAM" id="SSF51161">
    <property type="entry name" value="Trimeric LpxA-like enzymes"/>
    <property type="match status" value="1"/>
</dbReference>
<dbReference type="Gene3D" id="2.160.10.10">
    <property type="entry name" value="Hexapeptide repeat proteins"/>
    <property type="match status" value="1"/>
</dbReference>
<sequence length="173" mass="17887">MSENTKPRPEQIHESVYIAPGAVVIGDVTIGEESSVWFNAVLRGDVEAIKIGKQTNIQDGCVLHADPGFPCTLGDGITVGHAAIVHGATVGDNVTIGMKAVVMNGATVGENSIVAVGAVVTEGTQIPPGSLVIGIPGKVKRELSSEQIEMNRMGAAHYVENAKAFAKSDAEDA</sequence>
<keyword evidence="3" id="KW-1185">Reference proteome</keyword>